<proteinExistence type="inferred from homology"/>
<dbReference type="SUPFAM" id="SSF53067">
    <property type="entry name" value="Actin-like ATPase domain"/>
    <property type="match status" value="2"/>
</dbReference>
<evidence type="ECO:0000313" key="7">
    <source>
        <dbReference type="EMBL" id="SFB13734.1"/>
    </source>
</evidence>
<evidence type="ECO:0000256" key="4">
    <source>
        <dbReference type="RuleBase" id="RU003733"/>
    </source>
</evidence>
<organism evidence="7 8">
    <name type="scientific">Selenomonas ruminantium</name>
    <dbReference type="NCBI Taxonomy" id="971"/>
    <lineage>
        <taxon>Bacteria</taxon>
        <taxon>Bacillati</taxon>
        <taxon>Bacillota</taxon>
        <taxon>Negativicutes</taxon>
        <taxon>Selenomonadales</taxon>
        <taxon>Selenomonadaceae</taxon>
        <taxon>Selenomonas</taxon>
    </lineage>
</organism>
<keyword evidence="3 4" id="KW-0418">Kinase</keyword>
<keyword evidence="2 4" id="KW-0808">Transferase</keyword>
<dbReference type="PANTHER" id="PTHR43095:SF2">
    <property type="entry name" value="GLUCONOKINASE"/>
    <property type="match status" value="1"/>
</dbReference>
<dbReference type="PROSITE" id="PS00445">
    <property type="entry name" value="FGGY_KINASES_2"/>
    <property type="match status" value="1"/>
</dbReference>
<evidence type="ECO:0000256" key="1">
    <source>
        <dbReference type="ARBA" id="ARBA00009156"/>
    </source>
</evidence>
<dbReference type="InterPro" id="IPR043129">
    <property type="entry name" value="ATPase_NBD"/>
</dbReference>
<accession>A0A1I0YK76</accession>
<dbReference type="AlphaFoldDB" id="A0A1I0YK76"/>
<dbReference type="InterPro" id="IPR018485">
    <property type="entry name" value="FGGY_C"/>
</dbReference>
<evidence type="ECO:0000313" key="8">
    <source>
        <dbReference type="Proteomes" id="UP000183843"/>
    </source>
</evidence>
<gene>
    <name evidence="7" type="ORF">SAMN05216587_11515</name>
</gene>
<sequence length="511" mass="56908">MKTVLVLNMGMKSIRSFIFREDGRKLAGAAMPLTSAINDKRVEQDASEWWEKALQVMGKSIREAGIKTLDAITVTASASCLVCLDKEGEPLAPVMMVSDKRAQGEAEEISRLTEFAEVREKTGLAMSSSLLLPKILWVKHHAEEVFKQTVYFFTPNAYLLYRLCGRPVTDCLDAEKFHYSQAGGKYPEKLLRILGISLDFLPQVAEIGTSVGVLPEKMKSTFALKGVTEVVASSYDAICSFFGSGVADEGEASDVSGTVTVFRTMSYKHICNKGEAKVYESLYRPEDARIVGGSNNLGGGLIEWAKQCYYQNEPYPYEVMEKEAAETAIGANGLIFLPYLLGERTPIWNDDARGVFFGLERMHTRKDMTRAVFESAGFIDLDMKAAIEETGIKIKQVRLSGGLARLNLISQLKADILGLDTLVLSEFETTSTGAAMLAFIGLGVFSGVKEAAKSFVKVRMIIKPDMENHAKYLHIYRLFKSTYEVLRPQYKKRLQMLEEIRTDREVCIENL</sequence>
<dbReference type="RefSeq" id="WP_074817277.1">
    <property type="nucleotide sequence ID" value="NZ_FOJX01000015.1"/>
</dbReference>
<dbReference type="Pfam" id="PF00370">
    <property type="entry name" value="FGGY_N"/>
    <property type="match status" value="1"/>
</dbReference>
<evidence type="ECO:0000259" key="5">
    <source>
        <dbReference type="Pfam" id="PF00370"/>
    </source>
</evidence>
<dbReference type="InterPro" id="IPR018483">
    <property type="entry name" value="Carb_kinase_FGGY_CS"/>
</dbReference>
<dbReference type="CDD" id="cd07783">
    <property type="entry name" value="ASKHA_NBD_FGGY_SePSK_AtXK1-like"/>
    <property type="match status" value="1"/>
</dbReference>
<evidence type="ECO:0000256" key="3">
    <source>
        <dbReference type="ARBA" id="ARBA00022777"/>
    </source>
</evidence>
<dbReference type="GO" id="GO:0016301">
    <property type="term" value="F:kinase activity"/>
    <property type="evidence" value="ECO:0007669"/>
    <property type="project" value="UniProtKB-KW"/>
</dbReference>
<dbReference type="PIRSF" id="PIRSF000538">
    <property type="entry name" value="GlpK"/>
    <property type="match status" value="1"/>
</dbReference>
<dbReference type="Gene3D" id="3.30.420.40">
    <property type="match status" value="2"/>
</dbReference>
<evidence type="ECO:0000259" key="6">
    <source>
        <dbReference type="Pfam" id="PF02782"/>
    </source>
</evidence>
<dbReference type="EMBL" id="FOJX01000015">
    <property type="protein sequence ID" value="SFB13734.1"/>
    <property type="molecule type" value="Genomic_DNA"/>
</dbReference>
<comment type="similarity">
    <text evidence="1 4">Belongs to the FGGY kinase family.</text>
</comment>
<feature type="domain" description="Carbohydrate kinase FGGY C-terminal" evidence="6">
    <location>
        <begin position="257"/>
        <end position="440"/>
    </location>
</feature>
<feature type="domain" description="Carbohydrate kinase FGGY N-terminal" evidence="5">
    <location>
        <begin position="4"/>
        <end position="243"/>
    </location>
</feature>
<dbReference type="PANTHER" id="PTHR43095">
    <property type="entry name" value="SUGAR KINASE"/>
    <property type="match status" value="1"/>
</dbReference>
<dbReference type="Proteomes" id="UP000183843">
    <property type="component" value="Unassembled WGS sequence"/>
</dbReference>
<dbReference type="InterPro" id="IPR050406">
    <property type="entry name" value="FGGY_Carb_Kinase"/>
</dbReference>
<name>A0A1I0YK76_SELRU</name>
<dbReference type="InterPro" id="IPR000577">
    <property type="entry name" value="Carb_kinase_FGGY"/>
</dbReference>
<evidence type="ECO:0000256" key="2">
    <source>
        <dbReference type="ARBA" id="ARBA00022679"/>
    </source>
</evidence>
<dbReference type="GO" id="GO:0016773">
    <property type="term" value="F:phosphotransferase activity, alcohol group as acceptor"/>
    <property type="evidence" value="ECO:0007669"/>
    <property type="project" value="InterPro"/>
</dbReference>
<dbReference type="InterPro" id="IPR018484">
    <property type="entry name" value="FGGY_N"/>
</dbReference>
<protein>
    <submittedName>
        <fullName evidence="7">Xylulokinase</fullName>
    </submittedName>
</protein>
<dbReference type="GO" id="GO:0005975">
    <property type="term" value="P:carbohydrate metabolic process"/>
    <property type="evidence" value="ECO:0007669"/>
    <property type="project" value="InterPro"/>
</dbReference>
<reference evidence="7 8" key="1">
    <citation type="submission" date="2016-10" db="EMBL/GenBank/DDBJ databases">
        <authorList>
            <person name="de Groot N.N."/>
        </authorList>
    </citation>
    <scope>NUCLEOTIDE SEQUENCE [LARGE SCALE GENOMIC DNA]</scope>
    <source>
        <strain evidence="7 8">L14</strain>
    </source>
</reference>
<dbReference type="Pfam" id="PF02782">
    <property type="entry name" value="FGGY_C"/>
    <property type="match status" value="1"/>
</dbReference>